<evidence type="ECO:0000259" key="1">
    <source>
        <dbReference type="PROSITE" id="PS51831"/>
    </source>
</evidence>
<dbReference type="InterPro" id="IPR006674">
    <property type="entry name" value="HD_domain"/>
</dbReference>
<reference evidence="2" key="1">
    <citation type="journal article" date="2005" name="Environ. Microbiol.">
        <title>Genetic and functional properties of uncultivated thermophilic crenarchaeotes from a subsurface gold mine as revealed by analysis of genome fragments.</title>
        <authorList>
            <person name="Nunoura T."/>
            <person name="Hirayama H."/>
            <person name="Takami H."/>
            <person name="Oida H."/>
            <person name="Nishi S."/>
            <person name="Shimamura S."/>
            <person name="Suzuki Y."/>
            <person name="Inagaki F."/>
            <person name="Takai K."/>
            <person name="Nealson K.H."/>
            <person name="Horikoshi K."/>
        </authorList>
    </citation>
    <scope>NUCLEOTIDE SEQUENCE</scope>
</reference>
<feature type="domain" description="HD" evidence="1">
    <location>
        <begin position="54"/>
        <end position="169"/>
    </location>
</feature>
<sequence>MVLNIPVRENKKLEAVVARINEHVTLNTYWYCSNINAIDRLGINDHGPVHIRIVANLALKILRMLVEAGVQPSVEKDHKLTKDDAEVIVVLAACLHDIGHIVHRTSHEPFSVALAADLLPDLLKDIYAERERAIITAEVLHAVYAHETEIEPLTVEAGVVKIADALDMEEGRARIPFKTGSMTIHAVSALAIEDVQLRKGEKRPICIEIKMANSAGIFQIDNLLKEKLKHSGLAEYFEIRAEIAGDEKKLLERYEL</sequence>
<dbReference type="SUPFAM" id="SSF109604">
    <property type="entry name" value="HD-domain/PDEase-like"/>
    <property type="match status" value="1"/>
</dbReference>
<organism evidence="2">
    <name type="scientific">uncultured Acetothermia bacterium</name>
    <dbReference type="NCBI Taxonomy" id="236499"/>
    <lineage>
        <taxon>Bacteria</taxon>
        <taxon>Candidatus Bipolaricaulota</taxon>
        <taxon>environmental samples</taxon>
    </lineage>
</organism>
<reference evidence="2" key="2">
    <citation type="journal article" date="2012" name="PLoS ONE">
        <title>A Deeply Branching Thermophilic Bacterium with an Ancient Acetyl-CoA Pathway Dominates a Subsurface Ecosystem.</title>
        <authorList>
            <person name="Takami H."/>
            <person name="Noguchi H."/>
            <person name="Takaki Y."/>
            <person name="Uchiyama I."/>
            <person name="Toyoda A."/>
            <person name="Nishi S."/>
            <person name="Chee G.-J."/>
            <person name="Arai W."/>
            <person name="Nunoura T."/>
            <person name="Itoh T."/>
            <person name="Hattori M."/>
            <person name="Takai K."/>
        </authorList>
    </citation>
    <scope>NUCLEOTIDE SEQUENCE</scope>
</reference>
<dbReference type="EMBL" id="AP011636">
    <property type="protein sequence ID" value="BAL52644.1"/>
    <property type="molecule type" value="Genomic_DNA"/>
</dbReference>
<protein>
    <submittedName>
        <fullName evidence="2">HD domain protein</fullName>
    </submittedName>
</protein>
<dbReference type="Gene3D" id="1.10.3210.10">
    <property type="entry name" value="Hypothetical protein af1432"/>
    <property type="match status" value="1"/>
</dbReference>
<gene>
    <name evidence="2" type="ORF">HGMM_F02E06C08</name>
</gene>
<dbReference type="PANTHER" id="PTHR40517:SF1">
    <property type="entry name" value="METAL-DEPENDENT PHOSPHOHYDROLASE, HD SUPERFAMILY-RELATED"/>
    <property type="match status" value="1"/>
</dbReference>
<dbReference type="CDD" id="cd00077">
    <property type="entry name" value="HDc"/>
    <property type="match status" value="1"/>
</dbReference>
<dbReference type="PANTHER" id="PTHR40517">
    <property type="entry name" value="METAL-DEPENDENT PHOSPHOHYDROLASE, HD SUPERFAMILY-RELATED"/>
    <property type="match status" value="1"/>
</dbReference>
<dbReference type="InterPro" id="IPR003607">
    <property type="entry name" value="HD/PDEase_dom"/>
</dbReference>
<dbReference type="Pfam" id="PF01966">
    <property type="entry name" value="HD"/>
    <property type="match status" value="1"/>
</dbReference>
<dbReference type="InterPro" id="IPR039967">
    <property type="entry name" value="MJ1020-like"/>
</dbReference>
<dbReference type="AlphaFoldDB" id="H5S908"/>
<accession>H5S908</accession>
<evidence type="ECO:0000313" key="2">
    <source>
        <dbReference type="EMBL" id="BAL52644.1"/>
    </source>
</evidence>
<dbReference type="PROSITE" id="PS51831">
    <property type="entry name" value="HD"/>
    <property type="match status" value="1"/>
</dbReference>
<name>H5S908_9BACT</name>
<dbReference type="SMART" id="SM00471">
    <property type="entry name" value="HDc"/>
    <property type="match status" value="1"/>
</dbReference>
<proteinExistence type="predicted"/>